<dbReference type="Proteomes" id="UP000195221">
    <property type="component" value="Unassembled WGS sequence"/>
</dbReference>
<evidence type="ECO:0000313" key="4">
    <source>
        <dbReference type="Proteomes" id="UP000194546"/>
    </source>
</evidence>
<organism evidence="2 5">
    <name type="scientific">Caballeronia sordidicola</name>
    <name type="common">Burkholderia sordidicola</name>
    <dbReference type="NCBI Taxonomy" id="196367"/>
    <lineage>
        <taxon>Bacteria</taxon>
        <taxon>Pseudomonadati</taxon>
        <taxon>Pseudomonadota</taxon>
        <taxon>Betaproteobacteria</taxon>
        <taxon>Burkholderiales</taxon>
        <taxon>Burkholderiaceae</taxon>
        <taxon>Caballeronia</taxon>
    </lineage>
</organism>
<protein>
    <submittedName>
        <fullName evidence="2">Endonuclease III</fullName>
    </submittedName>
</protein>
<reference evidence="3 4" key="1">
    <citation type="submission" date="2017-03" db="EMBL/GenBank/DDBJ databases">
        <title>Genome analysis of strain PAMC 26510.</title>
        <authorList>
            <person name="Oh H.-M."/>
            <person name="Yang J.-A."/>
        </authorList>
    </citation>
    <scope>NUCLEOTIDE SEQUENCE [LARGE SCALE GENOMIC DNA]</scope>
    <source>
        <strain evidence="3 4">PAMC 26510</strain>
    </source>
</reference>
<dbReference type="AlphaFoldDB" id="A0A242MF73"/>
<name>A0A242MF73_CABSO</name>
<evidence type="ECO:0000313" key="5">
    <source>
        <dbReference type="Proteomes" id="UP000195221"/>
    </source>
</evidence>
<evidence type="ECO:0000313" key="3">
    <source>
        <dbReference type="EMBL" id="OTP80856.1"/>
    </source>
</evidence>
<feature type="region of interest" description="Disordered" evidence="1">
    <location>
        <begin position="1"/>
        <end position="22"/>
    </location>
</feature>
<dbReference type="GO" id="GO:0004519">
    <property type="term" value="F:endonuclease activity"/>
    <property type="evidence" value="ECO:0007669"/>
    <property type="project" value="UniProtKB-KW"/>
</dbReference>
<dbReference type="EMBL" id="NBTY01000003">
    <property type="protein sequence ID" value="OTP80856.1"/>
    <property type="molecule type" value="Genomic_DNA"/>
</dbReference>
<evidence type="ECO:0000256" key="1">
    <source>
        <dbReference type="SAM" id="MobiDB-lite"/>
    </source>
</evidence>
<dbReference type="EMBL" id="NBTZ01000112">
    <property type="protein sequence ID" value="OTP69954.1"/>
    <property type="molecule type" value="Genomic_DNA"/>
</dbReference>
<evidence type="ECO:0000313" key="2">
    <source>
        <dbReference type="EMBL" id="OTP69954.1"/>
    </source>
</evidence>
<keyword evidence="2" id="KW-0378">Hydrolase</keyword>
<comment type="caution">
    <text evidence="2">The sequence shown here is derived from an EMBL/GenBank/DDBJ whole genome shotgun (WGS) entry which is preliminary data.</text>
</comment>
<keyword evidence="2" id="KW-0540">Nuclease</keyword>
<reference evidence="2 5" key="2">
    <citation type="submission" date="2017-03" db="EMBL/GenBank/DDBJ databases">
        <title>Genome analysis of strain PAMC 26577.</title>
        <authorList>
            <person name="Oh H.-M."/>
            <person name="Yang J.-A."/>
        </authorList>
    </citation>
    <scope>NUCLEOTIDE SEQUENCE [LARGE SCALE GENOMIC DNA]</scope>
    <source>
        <strain evidence="2 5">PAMC 26577</strain>
    </source>
</reference>
<dbReference type="Proteomes" id="UP000194546">
    <property type="component" value="Unassembled WGS sequence"/>
</dbReference>
<accession>A0A242MF73</accession>
<gene>
    <name evidence="3" type="ORF">PAMC26510_01235</name>
    <name evidence="2" type="ORF">PAMC26577_29960</name>
</gene>
<proteinExistence type="predicted"/>
<sequence>MDADASRRRAHPARPASGAARA</sequence>
<feature type="compositionally biased region" description="Low complexity" evidence="1">
    <location>
        <begin position="13"/>
        <end position="22"/>
    </location>
</feature>
<keyword evidence="2" id="KW-0255">Endonuclease</keyword>